<reference evidence="3 4" key="1">
    <citation type="submission" date="2019-07" db="EMBL/GenBank/DDBJ databases">
        <title>Diversity of Bacteria from Kongsfjorden, Arctic.</title>
        <authorList>
            <person name="Yu Y."/>
        </authorList>
    </citation>
    <scope>NUCLEOTIDE SEQUENCE [LARGE SCALE GENOMIC DNA]</scope>
    <source>
        <strain evidence="3 4">SM1923</strain>
    </source>
</reference>
<comment type="similarity">
    <text evidence="1 2">Belongs to the ArsC family.</text>
</comment>
<evidence type="ECO:0000313" key="4">
    <source>
        <dbReference type="Proteomes" id="UP000319941"/>
    </source>
</evidence>
<dbReference type="SUPFAM" id="SSF52833">
    <property type="entry name" value="Thioredoxin-like"/>
    <property type="match status" value="1"/>
</dbReference>
<dbReference type="EMBL" id="VNFH01000010">
    <property type="protein sequence ID" value="TVU68339.1"/>
    <property type="molecule type" value="Genomic_DNA"/>
</dbReference>
<gene>
    <name evidence="3" type="ORF">FQP86_14160</name>
</gene>
<dbReference type="AlphaFoldDB" id="A0A558HGT5"/>
<protein>
    <submittedName>
        <fullName evidence="3">Arsenate reductase</fullName>
    </submittedName>
</protein>
<dbReference type="STRING" id="553385.GCA_000591415_00957"/>
<dbReference type="PROSITE" id="PS51353">
    <property type="entry name" value="ARSC"/>
    <property type="match status" value="1"/>
</dbReference>
<dbReference type="RefSeq" id="WP_024951242.1">
    <property type="nucleotide sequence ID" value="NZ_CAWOWR010000002.1"/>
</dbReference>
<dbReference type="PANTHER" id="PTHR30041:SF8">
    <property type="entry name" value="PROTEIN YFFB"/>
    <property type="match status" value="1"/>
</dbReference>
<dbReference type="NCBIfam" id="TIGR01617">
    <property type="entry name" value="arsC_related"/>
    <property type="match status" value="1"/>
</dbReference>
<dbReference type="InterPro" id="IPR006504">
    <property type="entry name" value="Tscrpt_reg_Spx/MgsR"/>
</dbReference>
<sequence>MHVLYGIKTCDTCRKARRALDTQGVPYRWHDLREDGLSASLLEFWLERTAWSNLLNKRSTSWRALGDEQRDSIDANSARALMLEHPTLIKRPILERHHAEDEVDLVIGYDKAVYEPQD</sequence>
<dbReference type="Gene3D" id="3.40.30.10">
    <property type="entry name" value="Glutaredoxin"/>
    <property type="match status" value="1"/>
</dbReference>
<keyword evidence="4" id="KW-1185">Reference proteome</keyword>
<dbReference type="Proteomes" id="UP000319941">
    <property type="component" value="Unassembled WGS sequence"/>
</dbReference>
<dbReference type="InterPro" id="IPR036249">
    <property type="entry name" value="Thioredoxin-like_sf"/>
</dbReference>
<accession>A0A558HGT5</accession>
<proteinExistence type="inferred from homology"/>
<name>A0A558HGT5_9GAMM</name>
<evidence type="ECO:0000256" key="1">
    <source>
        <dbReference type="ARBA" id="ARBA00007198"/>
    </source>
</evidence>
<evidence type="ECO:0000256" key="2">
    <source>
        <dbReference type="PROSITE-ProRule" id="PRU01282"/>
    </source>
</evidence>
<dbReference type="CDD" id="cd03035">
    <property type="entry name" value="ArsC_Yffb"/>
    <property type="match status" value="1"/>
</dbReference>
<comment type="caution">
    <text evidence="3">The sequence shown here is derived from an EMBL/GenBank/DDBJ whole genome shotgun (WGS) entry which is preliminary data.</text>
</comment>
<dbReference type="PANTHER" id="PTHR30041">
    <property type="entry name" value="ARSENATE REDUCTASE"/>
    <property type="match status" value="1"/>
</dbReference>
<dbReference type="OrthoDB" id="9803749at2"/>
<dbReference type="InterPro" id="IPR006660">
    <property type="entry name" value="Arsenate_reductase-like"/>
</dbReference>
<evidence type="ECO:0000313" key="3">
    <source>
        <dbReference type="EMBL" id="TVU68339.1"/>
    </source>
</evidence>
<dbReference type="Pfam" id="PF03960">
    <property type="entry name" value="ArsC"/>
    <property type="match status" value="1"/>
</dbReference>
<organism evidence="3 4">
    <name type="scientific">Cobetia crustatorum</name>
    <dbReference type="NCBI Taxonomy" id="553385"/>
    <lineage>
        <taxon>Bacteria</taxon>
        <taxon>Pseudomonadati</taxon>
        <taxon>Pseudomonadota</taxon>
        <taxon>Gammaproteobacteria</taxon>
        <taxon>Oceanospirillales</taxon>
        <taxon>Halomonadaceae</taxon>
        <taxon>Cobetia</taxon>
    </lineage>
</organism>